<dbReference type="PANTHER" id="PTHR43297">
    <property type="entry name" value="OLIGOPEPTIDE TRANSPORT ATP-BINDING PROTEIN APPD"/>
    <property type="match status" value="1"/>
</dbReference>
<name>A0ABT4Q5X3_9BACL</name>
<evidence type="ECO:0000256" key="1">
    <source>
        <dbReference type="ARBA" id="ARBA00004370"/>
    </source>
</evidence>
<reference evidence="9 10" key="1">
    <citation type="submission" date="2022-12" db="EMBL/GenBank/DDBJ databases">
        <title>Draft genome sequence of Paenibacillus sp. dW9.</title>
        <authorList>
            <person name="Choi E.-W."/>
            <person name="Kim D.-U."/>
        </authorList>
    </citation>
    <scope>NUCLEOTIDE SEQUENCE [LARGE SCALE GENOMIC DNA]</scope>
    <source>
        <strain evidence="10">dW9</strain>
    </source>
</reference>
<protein>
    <submittedName>
        <fullName evidence="9">ATP-binding cassette domain-containing protein</fullName>
    </submittedName>
</protein>
<dbReference type="GO" id="GO:0005524">
    <property type="term" value="F:ATP binding"/>
    <property type="evidence" value="ECO:0007669"/>
    <property type="project" value="UniProtKB-KW"/>
</dbReference>
<keyword evidence="4" id="KW-1003">Cell membrane</keyword>
<dbReference type="PANTHER" id="PTHR43297:SF14">
    <property type="entry name" value="ATPASE AAA-TYPE CORE DOMAIN-CONTAINING PROTEIN"/>
    <property type="match status" value="1"/>
</dbReference>
<evidence type="ECO:0000256" key="6">
    <source>
        <dbReference type="ARBA" id="ARBA00022967"/>
    </source>
</evidence>
<gene>
    <name evidence="9" type="ORF">O9H85_07100</name>
</gene>
<dbReference type="InterPro" id="IPR003439">
    <property type="entry name" value="ABC_transporter-like_ATP-bd"/>
</dbReference>
<keyword evidence="9" id="KW-0067">ATP-binding</keyword>
<organism evidence="9 10">
    <name type="scientific">Paenibacillus gyeongsangnamensis</name>
    <dbReference type="NCBI Taxonomy" id="3388067"/>
    <lineage>
        <taxon>Bacteria</taxon>
        <taxon>Bacillati</taxon>
        <taxon>Bacillota</taxon>
        <taxon>Bacilli</taxon>
        <taxon>Bacillales</taxon>
        <taxon>Paenibacillaceae</taxon>
        <taxon>Paenibacillus</taxon>
    </lineage>
</organism>
<sequence>MSEAVLEVKSFRTVVKDKHRELILVDSIDFAIGTKEVVALVGESGSGKSMTSLSIMQLLPRSVAIAGGEVRFCGTNLVGLNKRQMARVRGRRMSMIFQEPMTSLNPVLTVGTQLTEAIVRHLGASKMEAVAVAEDWIRRVGFPEPARIRN</sequence>
<evidence type="ECO:0000313" key="10">
    <source>
        <dbReference type="Proteomes" id="UP001527882"/>
    </source>
</evidence>
<comment type="caution">
    <text evidence="9">The sequence shown here is derived from an EMBL/GenBank/DDBJ whole genome shotgun (WGS) entry which is preliminary data.</text>
</comment>
<comment type="subcellular location">
    <subcellularLocation>
        <location evidence="1">Membrane</location>
    </subcellularLocation>
</comment>
<keyword evidence="10" id="KW-1185">Reference proteome</keyword>
<keyword evidence="7" id="KW-0472">Membrane</keyword>
<evidence type="ECO:0000256" key="7">
    <source>
        <dbReference type="ARBA" id="ARBA00023136"/>
    </source>
</evidence>
<proteinExistence type="inferred from homology"/>
<dbReference type="Gene3D" id="3.40.50.300">
    <property type="entry name" value="P-loop containing nucleotide triphosphate hydrolases"/>
    <property type="match status" value="1"/>
</dbReference>
<dbReference type="Pfam" id="PF00005">
    <property type="entry name" value="ABC_tran"/>
    <property type="match status" value="1"/>
</dbReference>
<dbReference type="SUPFAM" id="SSF52540">
    <property type="entry name" value="P-loop containing nucleoside triphosphate hydrolases"/>
    <property type="match status" value="1"/>
</dbReference>
<evidence type="ECO:0000259" key="8">
    <source>
        <dbReference type="Pfam" id="PF00005"/>
    </source>
</evidence>
<dbReference type="RefSeq" id="WP_269880612.1">
    <property type="nucleotide sequence ID" value="NZ_JAQAGZ010000004.1"/>
</dbReference>
<comment type="similarity">
    <text evidence="2">Belongs to the ABC transporter superfamily.</text>
</comment>
<keyword evidence="9" id="KW-0547">Nucleotide-binding</keyword>
<dbReference type="InterPro" id="IPR027417">
    <property type="entry name" value="P-loop_NTPase"/>
</dbReference>
<evidence type="ECO:0000256" key="4">
    <source>
        <dbReference type="ARBA" id="ARBA00022475"/>
    </source>
</evidence>
<evidence type="ECO:0000256" key="5">
    <source>
        <dbReference type="ARBA" id="ARBA00022519"/>
    </source>
</evidence>
<dbReference type="EMBL" id="JAQAGZ010000004">
    <property type="protein sequence ID" value="MCZ8512196.1"/>
    <property type="molecule type" value="Genomic_DNA"/>
</dbReference>
<accession>A0ABT4Q5X3</accession>
<evidence type="ECO:0000256" key="2">
    <source>
        <dbReference type="ARBA" id="ARBA00005417"/>
    </source>
</evidence>
<keyword evidence="5" id="KW-0997">Cell inner membrane</keyword>
<dbReference type="InterPro" id="IPR050388">
    <property type="entry name" value="ABC_Ni/Peptide_Import"/>
</dbReference>
<dbReference type="Proteomes" id="UP001527882">
    <property type="component" value="Unassembled WGS sequence"/>
</dbReference>
<keyword evidence="6" id="KW-1278">Translocase</keyword>
<keyword evidence="3" id="KW-0813">Transport</keyword>
<evidence type="ECO:0000256" key="3">
    <source>
        <dbReference type="ARBA" id="ARBA00022448"/>
    </source>
</evidence>
<evidence type="ECO:0000313" key="9">
    <source>
        <dbReference type="EMBL" id="MCZ8512196.1"/>
    </source>
</evidence>
<feature type="domain" description="ABC transporter" evidence="8">
    <location>
        <begin position="26"/>
        <end position="143"/>
    </location>
</feature>